<sequence length="118" mass="12651">MITVWGLKNCDTCKKARTWLEGKGASFAFKDVRADGLTADRITEWLAAVGADTLINRRGTTWRGLPAEVQAAAEDDDSAIALMQANPALIKRPIFEMADGSVIVGFAKAQQDAVEAGL</sequence>
<protein>
    <submittedName>
        <fullName evidence="3">Transcriptional regulator, Spx/MgsR family</fullName>
    </submittedName>
</protein>
<keyword evidence="4" id="KW-1185">Reference proteome</keyword>
<reference evidence="3 4" key="1">
    <citation type="submission" date="2016-10" db="EMBL/GenBank/DDBJ databases">
        <authorList>
            <person name="Varghese N."/>
            <person name="Submissions S."/>
        </authorList>
    </citation>
    <scope>NUCLEOTIDE SEQUENCE [LARGE SCALE GENOMIC DNA]</scope>
    <source>
        <strain evidence="3 4">DSM 18839</strain>
    </source>
</reference>
<dbReference type="RefSeq" id="WP_093152950.1">
    <property type="nucleotide sequence ID" value="NZ_FNBW01000013.1"/>
</dbReference>
<dbReference type="InterPro" id="IPR006504">
    <property type="entry name" value="Tscrpt_reg_Spx/MgsR"/>
</dbReference>
<evidence type="ECO:0000313" key="4">
    <source>
        <dbReference type="Proteomes" id="UP000198615"/>
    </source>
</evidence>
<evidence type="ECO:0000313" key="3">
    <source>
        <dbReference type="EMBL" id="SDG28271.1"/>
    </source>
</evidence>
<dbReference type="AlphaFoldDB" id="A0A8G2BKS9"/>
<evidence type="ECO:0000256" key="1">
    <source>
        <dbReference type="ARBA" id="ARBA00007198"/>
    </source>
</evidence>
<dbReference type="EMBL" id="FNBW01000013">
    <property type="protein sequence ID" value="SDG28271.1"/>
    <property type="molecule type" value="Genomic_DNA"/>
</dbReference>
<dbReference type="PANTHER" id="PTHR30041">
    <property type="entry name" value="ARSENATE REDUCTASE"/>
    <property type="match status" value="1"/>
</dbReference>
<dbReference type="OrthoDB" id="9803749at2"/>
<gene>
    <name evidence="3" type="ORF">SAMN05660686_03902</name>
</gene>
<organism evidence="3 4">
    <name type="scientific">Thalassobaculum litoreum DSM 18839</name>
    <dbReference type="NCBI Taxonomy" id="1123362"/>
    <lineage>
        <taxon>Bacteria</taxon>
        <taxon>Pseudomonadati</taxon>
        <taxon>Pseudomonadota</taxon>
        <taxon>Alphaproteobacteria</taxon>
        <taxon>Rhodospirillales</taxon>
        <taxon>Thalassobaculaceae</taxon>
        <taxon>Thalassobaculum</taxon>
    </lineage>
</organism>
<dbReference type="PROSITE" id="PS51353">
    <property type="entry name" value="ARSC"/>
    <property type="match status" value="1"/>
</dbReference>
<evidence type="ECO:0000256" key="2">
    <source>
        <dbReference type="PROSITE-ProRule" id="PRU01282"/>
    </source>
</evidence>
<dbReference type="Proteomes" id="UP000198615">
    <property type="component" value="Unassembled WGS sequence"/>
</dbReference>
<dbReference type="Gene3D" id="3.40.30.10">
    <property type="entry name" value="Glutaredoxin"/>
    <property type="match status" value="1"/>
</dbReference>
<dbReference type="NCBIfam" id="TIGR01617">
    <property type="entry name" value="arsC_related"/>
    <property type="match status" value="1"/>
</dbReference>
<accession>A0A8G2BKS9</accession>
<proteinExistence type="inferred from homology"/>
<comment type="similarity">
    <text evidence="1 2">Belongs to the ArsC family.</text>
</comment>
<dbReference type="PANTHER" id="PTHR30041:SF8">
    <property type="entry name" value="PROTEIN YFFB"/>
    <property type="match status" value="1"/>
</dbReference>
<comment type="caution">
    <text evidence="3">The sequence shown here is derived from an EMBL/GenBank/DDBJ whole genome shotgun (WGS) entry which is preliminary data.</text>
</comment>
<name>A0A8G2BKS9_9PROT</name>
<dbReference type="SUPFAM" id="SSF52833">
    <property type="entry name" value="Thioredoxin-like"/>
    <property type="match status" value="1"/>
</dbReference>
<dbReference type="Pfam" id="PF03960">
    <property type="entry name" value="ArsC"/>
    <property type="match status" value="1"/>
</dbReference>
<dbReference type="InterPro" id="IPR006660">
    <property type="entry name" value="Arsenate_reductase-like"/>
</dbReference>
<dbReference type="InterPro" id="IPR036249">
    <property type="entry name" value="Thioredoxin-like_sf"/>
</dbReference>